<dbReference type="EMBL" id="LGYO01000022">
    <property type="protein sequence ID" value="KNZ41751.1"/>
    <property type="molecule type" value="Genomic_DNA"/>
</dbReference>
<evidence type="ECO:0000313" key="6">
    <source>
        <dbReference type="EMBL" id="KNZ41751.1"/>
    </source>
</evidence>
<protein>
    <recommendedName>
        <fullName evidence="8">Flagellar secretion chaperone FliS</fullName>
    </recommendedName>
</protein>
<dbReference type="InterPro" id="IPR036584">
    <property type="entry name" value="FliS_sf"/>
</dbReference>
<dbReference type="STRING" id="52689.AKG39_08935"/>
<evidence type="ECO:0000313" key="7">
    <source>
        <dbReference type="Proteomes" id="UP000036873"/>
    </source>
</evidence>
<evidence type="ECO:0000256" key="2">
    <source>
        <dbReference type="ARBA" id="ARBA00008787"/>
    </source>
</evidence>
<evidence type="ECO:0000256" key="5">
    <source>
        <dbReference type="ARBA" id="ARBA00023186"/>
    </source>
</evidence>
<dbReference type="SUPFAM" id="SSF101116">
    <property type="entry name" value="Flagellar export chaperone FliS"/>
    <property type="match status" value="1"/>
</dbReference>
<dbReference type="RefSeq" id="WP_050740045.1">
    <property type="nucleotide sequence ID" value="NZ_LGYO01000022.1"/>
</dbReference>
<comment type="similarity">
    <text evidence="2">Belongs to the FliS family.</text>
</comment>
<dbReference type="Proteomes" id="UP000036873">
    <property type="component" value="Unassembled WGS sequence"/>
</dbReference>
<dbReference type="PANTHER" id="PTHR34773">
    <property type="entry name" value="FLAGELLAR SECRETION CHAPERONE FLIS"/>
    <property type="match status" value="1"/>
</dbReference>
<dbReference type="GO" id="GO:0071973">
    <property type="term" value="P:bacterial-type flagellum-dependent cell motility"/>
    <property type="evidence" value="ECO:0007669"/>
    <property type="project" value="TreeGrafter"/>
</dbReference>
<gene>
    <name evidence="6" type="ORF">AKG39_08935</name>
</gene>
<keyword evidence="3" id="KW-0963">Cytoplasm</keyword>
<dbReference type="PANTHER" id="PTHR34773:SF1">
    <property type="entry name" value="FLAGELLAR SECRETION CHAPERONE FLIS"/>
    <property type="match status" value="1"/>
</dbReference>
<keyword evidence="5" id="KW-0143">Chaperone</keyword>
<dbReference type="GO" id="GO:0044780">
    <property type="term" value="P:bacterial-type flagellum assembly"/>
    <property type="evidence" value="ECO:0007669"/>
    <property type="project" value="InterPro"/>
</dbReference>
<name>A0A0L6TZR0_9FIRM</name>
<keyword evidence="7" id="KW-1185">Reference proteome</keyword>
<proteinExistence type="inferred from homology"/>
<comment type="subcellular location">
    <subcellularLocation>
        <location evidence="1">Cytoplasm</location>
        <location evidence="1">Cytosol</location>
    </subcellularLocation>
</comment>
<organism evidence="6 7">
    <name type="scientific">Acetobacterium bakii</name>
    <dbReference type="NCBI Taxonomy" id="52689"/>
    <lineage>
        <taxon>Bacteria</taxon>
        <taxon>Bacillati</taxon>
        <taxon>Bacillota</taxon>
        <taxon>Clostridia</taxon>
        <taxon>Eubacteriales</taxon>
        <taxon>Eubacteriaceae</taxon>
        <taxon>Acetobacterium</taxon>
    </lineage>
</organism>
<dbReference type="Pfam" id="PF02561">
    <property type="entry name" value="FliS"/>
    <property type="match status" value="1"/>
</dbReference>
<dbReference type="Gene3D" id="1.20.120.340">
    <property type="entry name" value="Flagellar protein FliS"/>
    <property type="match status" value="1"/>
</dbReference>
<reference evidence="7" key="1">
    <citation type="submission" date="2015-07" db="EMBL/GenBank/DDBJ databases">
        <title>Draft genome sequence of Acetobacterium bakii DSM 8293, a potential psychrophilic chemical producer through syngas fermentation.</title>
        <authorList>
            <person name="Song Y."/>
            <person name="Hwang S."/>
            <person name="Cho B.-K."/>
        </authorList>
    </citation>
    <scope>NUCLEOTIDE SEQUENCE [LARGE SCALE GENOMIC DNA]</scope>
    <source>
        <strain evidence="7">DSM 8239</strain>
    </source>
</reference>
<dbReference type="InterPro" id="IPR003713">
    <property type="entry name" value="FliS"/>
</dbReference>
<sequence length="130" mass="14785">MQNANAYQESKRQALETLTKGEVVVRLFEEASKQVKMGIFLTERGNSVKAYNAIAKAQQVISSLHRSLDMQYPISMELDAMYGFLFEQLGQANAHRDVELMKELWILINDLKDSFKEADKLVNSSKPTGR</sequence>
<dbReference type="GO" id="GO:0005829">
    <property type="term" value="C:cytosol"/>
    <property type="evidence" value="ECO:0007669"/>
    <property type="project" value="UniProtKB-SubCell"/>
</dbReference>
<dbReference type="OrthoDB" id="1524959at2"/>
<dbReference type="AlphaFoldDB" id="A0A0L6TZR0"/>
<accession>A0A0L6TZR0</accession>
<evidence type="ECO:0000256" key="1">
    <source>
        <dbReference type="ARBA" id="ARBA00004514"/>
    </source>
</evidence>
<evidence type="ECO:0000256" key="3">
    <source>
        <dbReference type="ARBA" id="ARBA00022490"/>
    </source>
</evidence>
<evidence type="ECO:0000256" key="4">
    <source>
        <dbReference type="ARBA" id="ARBA00022795"/>
    </source>
</evidence>
<keyword evidence="4" id="KW-1005">Bacterial flagellum biogenesis</keyword>
<dbReference type="CDD" id="cd16098">
    <property type="entry name" value="FliS"/>
    <property type="match status" value="1"/>
</dbReference>
<evidence type="ECO:0008006" key="8">
    <source>
        <dbReference type="Google" id="ProtNLM"/>
    </source>
</evidence>
<comment type="caution">
    <text evidence="6">The sequence shown here is derived from an EMBL/GenBank/DDBJ whole genome shotgun (WGS) entry which is preliminary data.</text>
</comment>